<name>A0A243RJS0_9ACTN</name>
<evidence type="ECO:0008006" key="4">
    <source>
        <dbReference type="Google" id="ProtNLM"/>
    </source>
</evidence>
<organism evidence="2 3">
    <name type="scientific">Streptosporangium minutum</name>
    <dbReference type="NCBI Taxonomy" id="569862"/>
    <lineage>
        <taxon>Bacteria</taxon>
        <taxon>Bacillati</taxon>
        <taxon>Actinomycetota</taxon>
        <taxon>Actinomycetes</taxon>
        <taxon>Streptosporangiales</taxon>
        <taxon>Streptosporangiaceae</taxon>
        <taxon>Streptosporangium</taxon>
    </lineage>
</organism>
<dbReference type="AlphaFoldDB" id="A0A243RJS0"/>
<comment type="caution">
    <text evidence="2">The sequence shown here is derived from an EMBL/GenBank/DDBJ whole genome shotgun (WGS) entry which is preliminary data.</text>
</comment>
<feature type="compositionally biased region" description="Basic and acidic residues" evidence="1">
    <location>
        <begin position="64"/>
        <end position="78"/>
    </location>
</feature>
<evidence type="ECO:0000313" key="2">
    <source>
        <dbReference type="EMBL" id="OUC95143.1"/>
    </source>
</evidence>
<evidence type="ECO:0000313" key="3">
    <source>
        <dbReference type="Proteomes" id="UP000194761"/>
    </source>
</evidence>
<dbReference type="Proteomes" id="UP000194761">
    <property type="component" value="Unassembled WGS sequence"/>
</dbReference>
<keyword evidence="3" id="KW-1185">Reference proteome</keyword>
<feature type="compositionally biased region" description="Basic residues" evidence="1">
    <location>
        <begin position="83"/>
        <end position="94"/>
    </location>
</feature>
<protein>
    <recommendedName>
        <fullName evidence="4">Transposase</fullName>
    </recommendedName>
</protein>
<feature type="region of interest" description="Disordered" evidence="1">
    <location>
        <begin position="33"/>
        <end position="110"/>
    </location>
</feature>
<proteinExistence type="predicted"/>
<gene>
    <name evidence="2" type="ORF">CA984_19780</name>
</gene>
<reference evidence="2 3" key="1">
    <citation type="submission" date="2017-05" db="EMBL/GenBank/DDBJ databases">
        <title>Biotechnological potential of actinobacteria isolated from South African environments.</title>
        <authorList>
            <person name="Le Roes-Hill M."/>
            <person name="Prins A."/>
            <person name="Durrell K.A."/>
        </authorList>
    </citation>
    <scope>NUCLEOTIDE SEQUENCE [LARGE SCALE GENOMIC DNA]</scope>
    <source>
        <strain evidence="2">M26</strain>
    </source>
</reference>
<feature type="compositionally biased region" description="Low complexity" evidence="1">
    <location>
        <begin position="95"/>
        <end position="104"/>
    </location>
</feature>
<evidence type="ECO:0000256" key="1">
    <source>
        <dbReference type="SAM" id="MobiDB-lite"/>
    </source>
</evidence>
<dbReference type="EMBL" id="NGFP01000088">
    <property type="protein sequence ID" value="OUC95143.1"/>
    <property type="molecule type" value="Genomic_DNA"/>
</dbReference>
<accession>A0A243RJS0</accession>
<sequence length="123" mass="13978">MPKEFGAWPAVRNRFRRCRDAGVFAALLRAGKASEPVVRESGGPGRCRRARLERRRQASSSDGTRNECFTRSRYRTSDGRTPPPRRRAAKRASRRGPMPRSGRPVDTLPYPKRALSSILVQWN</sequence>